<name>A0AA46TXB5_9LACT</name>
<sequence>MPDYKSYSKKPGLTIDYLQEFPGEVTFNESELIQALQATDSASYQKERALFFKKTYNYGDGKATERVLKLIEAIMNQSL</sequence>
<dbReference type="InterPro" id="IPR007554">
    <property type="entry name" value="Glycerophosphate_synth"/>
</dbReference>
<evidence type="ECO:0000313" key="1">
    <source>
        <dbReference type="EMBL" id="UYT11332.1"/>
    </source>
</evidence>
<evidence type="ECO:0000313" key="2">
    <source>
        <dbReference type="Proteomes" id="UP001164042"/>
    </source>
</evidence>
<proteinExistence type="predicted"/>
<reference evidence="1" key="1">
    <citation type="submission" date="2022-10" db="EMBL/GenBank/DDBJ databases">
        <title>Genome assembly of Lactococcus garvieae isolates from cricket gut.</title>
        <authorList>
            <person name="Luecke A.R."/>
            <person name="Brown A.M.V."/>
            <person name="Wakeman C.A."/>
        </authorList>
    </citation>
    <scope>NUCLEOTIDE SEQUENCE</scope>
    <source>
        <strain evidence="1">Alexii-11_2</strain>
    </source>
</reference>
<dbReference type="Gene3D" id="3.40.50.12580">
    <property type="match status" value="1"/>
</dbReference>
<dbReference type="EMBL" id="CP109635">
    <property type="protein sequence ID" value="UYT11332.1"/>
    <property type="molecule type" value="Genomic_DNA"/>
</dbReference>
<organism evidence="1 2">
    <name type="scientific">Lactococcus garvieae</name>
    <dbReference type="NCBI Taxonomy" id="1363"/>
    <lineage>
        <taxon>Bacteria</taxon>
        <taxon>Bacillati</taxon>
        <taxon>Bacillota</taxon>
        <taxon>Bacilli</taxon>
        <taxon>Lactobacillales</taxon>
        <taxon>Streptococcaceae</taxon>
        <taxon>Lactococcus</taxon>
    </lineage>
</organism>
<dbReference type="RefSeq" id="WP_230625243.1">
    <property type="nucleotide sequence ID" value="NZ_CP109635.1"/>
</dbReference>
<protein>
    <submittedName>
        <fullName evidence="1">CDP-glycerol glycerophosphotransferase family protein</fullName>
    </submittedName>
</protein>
<accession>A0AA46TXB5</accession>
<gene>
    <name evidence="1" type="ORF">OF801_05120</name>
</gene>
<dbReference type="AlphaFoldDB" id="A0AA46TXB5"/>
<dbReference type="Pfam" id="PF04464">
    <property type="entry name" value="Glyphos_transf"/>
    <property type="match status" value="1"/>
</dbReference>
<dbReference type="GO" id="GO:0016020">
    <property type="term" value="C:membrane"/>
    <property type="evidence" value="ECO:0007669"/>
    <property type="project" value="InterPro"/>
</dbReference>
<dbReference type="GO" id="GO:0047355">
    <property type="term" value="F:CDP-glycerol glycerophosphotransferase activity"/>
    <property type="evidence" value="ECO:0007669"/>
    <property type="project" value="InterPro"/>
</dbReference>
<dbReference type="Proteomes" id="UP001164042">
    <property type="component" value="Chromosome"/>
</dbReference>
<dbReference type="InterPro" id="IPR043148">
    <property type="entry name" value="TagF_C"/>
</dbReference>